<dbReference type="RefSeq" id="WP_198110438.1">
    <property type="nucleotide sequence ID" value="NZ_JAEDAK010000004.1"/>
</dbReference>
<evidence type="ECO:0000313" key="1">
    <source>
        <dbReference type="EMBL" id="MBH9576830.1"/>
    </source>
</evidence>
<evidence type="ECO:0008006" key="3">
    <source>
        <dbReference type="Google" id="ProtNLM"/>
    </source>
</evidence>
<dbReference type="Pfam" id="PF13432">
    <property type="entry name" value="TPR_16"/>
    <property type="match status" value="1"/>
</dbReference>
<comment type="caution">
    <text evidence="1">The sequence shown here is derived from an EMBL/GenBank/DDBJ whole genome shotgun (WGS) entry which is preliminary data.</text>
</comment>
<gene>
    <name evidence="1" type="ORF">I7X39_07930</name>
</gene>
<dbReference type="Gene3D" id="1.25.40.10">
    <property type="entry name" value="Tetratricopeptide repeat domain"/>
    <property type="match status" value="1"/>
</dbReference>
<dbReference type="SUPFAM" id="SSF48452">
    <property type="entry name" value="TPR-like"/>
    <property type="match status" value="1"/>
</dbReference>
<dbReference type="EMBL" id="JAEDAK010000004">
    <property type="protein sequence ID" value="MBH9576830.1"/>
    <property type="molecule type" value="Genomic_DNA"/>
</dbReference>
<sequence>MQSTEVVHKQPVLGAVLVAVMDLHHEVLPRLAQVMRIRLHDWLVQQREAQGAAFDATESVDQLVITTASLPLAHEFARSLLALCPVDSALPALIRLGLALVTDSEPSHRAGQRARQLALAGAPGEWSMDSAQLPLADELLALAWQASSPGDRVSYRPPLPRAHLVDPPGLVPVVAVMPLRRRSGPIEFNAVGELFADSLINQLSQFSQLRVLSRRSTTELREQVGNLPGLQAGLGASHVLSGRFSVGLGRSLQLELNLHDCTSGAELWQGRYQGLVDDLIQGDLDLVGPCASELAHSLLQCSLEAVAGNTWSELRDFERLIGAGTLLFRLSEAAFQRARELLDELQARHPRSPLVLAWLAIWHNMQVLDGRVDIQVGKECALRAAQAALELNPEQALAHAALAHLHTAVGRRPDLALPHSEQALRANPNEPMAWLFRGLALAVLDRGGEASQAAMLGQRLSPLDPWSHTFDLVTASALASAGRWQEALESCRRSLQLCPTHGPAVRQLITILQALDRGDEARRWVDRLLQLRPGYTVARYRRVTDALHFPAMEREALLMEAAGVPLS</sequence>
<evidence type="ECO:0000313" key="2">
    <source>
        <dbReference type="Proteomes" id="UP000613266"/>
    </source>
</evidence>
<dbReference type="PROSITE" id="PS50096">
    <property type="entry name" value="IQ"/>
    <property type="match status" value="1"/>
</dbReference>
<accession>A0A931NHS6</accession>
<dbReference type="Proteomes" id="UP000613266">
    <property type="component" value="Unassembled WGS sequence"/>
</dbReference>
<reference evidence="1" key="1">
    <citation type="submission" date="2020-12" db="EMBL/GenBank/DDBJ databases">
        <title>The genome sequence of Inhella sp. 1Y17.</title>
        <authorList>
            <person name="Liu Y."/>
        </authorList>
    </citation>
    <scope>NUCLEOTIDE SEQUENCE</scope>
    <source>
        <strain evidence="1">1Y17</strain>
    </source>
</reference>
<proteinExistence type="predicted"/>
<dbReference type="AlphaFoldDB" id="A0A931NHS6"/>
<keyword evidence="2" id="KW-1185">Reference proteome</keyword>
<protein>
    <recommendedName>
        <fullName evidence="3">Tetratricopeptide repeat protein</fullName>
    </recommendedName>
</protein>
<name>A0A931NHS6_9BURK</name>
<dbReference type="Pfam" id="PF14559">
    <property type="entry name" value="TPR_19"/>
    <property type="match status" value="1"/>
</dbReference>
<dbReference type="InterPro" id="IPR011990">
    <property type="entry name" value="TPR-like_helical_dom_sf"/>
</dbReference>
<organism evidence="1 2">
    <name type="scientific">Inhella proteolytica</name>
    <dbReference type="NCBI Taxonomy" id="2795029"/>
    <lineage>
        <taxon>Bacteria</taxon>
        <taxon>Pseudomonadati</taxon>
        <taxon>Pseudomonadota</taxon>
        <taxon>Betaproteobacteria</taxon>
        <taxon>Burkholderiales</taxon>
        <taxon>Sphaerotilaceae</taxon>
        <taxon>Inhella</taxon>
    </lineage>
</organism>